<dbReference type="AlphaFoldDB" id="A0A927GWT6"/>
<dbReference type="EMBL" id="JACXLD010000011">
    <property type="protein sequence ID" value="MBD2860101.1"/>
    <property type="molecule type" value="Genomic_DNA"/>
</dbReference>
<evidence type="ECO:0000313" key="1">
    <source>
        <dbReference type="EMBL" id="MBD2860101.1"/>
    </source>
</evidence>
<accession>A0A927GWT6</accession>
<dbReference type="Proteomes" id="UP000610558">
    <property type="component" value="Unassembled WGS sequence"/>
</dbReference>
<proteinExistence type="predicted"/>
<reference evidence="1" key="1">
    <citation type="submission" date="2020-09" db="EMBL/GenBank/DDBJ databases">
        <authorList>
            <person name="Yoon J.-W."/>
        </authorList>
    </citation>
    <scope>NUCLEOTIDE SEQUENCE</scope>
    <source>
        <strain evidence="1">KMU-158</strain>
    </source>
</reference>
<name>A0A927GWT6_9GAMM</name>
<protein>
    <submittedName>
        <fullName evidence="1">Uncharacterized protein</fullName>
    </submittedName>
</protein>
<keyword evidence="2" id="KW-1185">Reference proteome</keyword>
<evidence type="ECO:0000313" key="2">
    <source>
        <dbReference type="Proteomes" id="UP000610558"/>
    </source>
</evidence>
<gene>
    <name evidence="1" type="ORF">IB286_13935</name>
</gene>
<organism evidence="1 2">
    <name type="scientific">Spongiibacter pelagi</name>
    <dbReference type="NCBI Taxonomy" id="2760804"/>
    <lineage>
        <taxon>Bacteria</taxon>
        <taxon>Pseudomonadati</taxon>
        <taxon>Pseudomonadota</taxon>
        <taxon>Gammaproteobacteria</taxon>
        <taxon>Cellvibrionales</taxon>
        <taxon>Spongiibacteraceae</taxon>
        <taxon>Spongiibacter</taxon>
    </lineage>
</organism>
<comment type="caution">
    <text evidence="1">The sequence shown here is derived from an EMBL/GenBank/DDBJ whole genome shotgun (WGS) entry which is preliminary data.</text>
</comment>
<sequence length="68" mass="8099">MDTEETNKPESYLVSREPWWAEPPKPGQSELGVEWGYLEVYSDGEFRFVRERPSLEEIESRISCHYMD</sequence>